<name>A0AAV2TWX1_CALDB</name>
<dbReference type="InterPro" id="IPR001251">
    <property type="entry name" value="CRAL-TRIO_dom"/>
</dbReference>
<dbReference type="InterPro" id="IPR011074">
    <property type="entry name" value="CRAL/TRIO_N_dom"/>
</dbReference>
<evidence type="ECO:0000259" key="1">
    <source>
        <dbReference type="PROSITE" id="PS50191"/>
    </source>
</evidence>
<dbReference type="PANTHER" id="PTHR45824">
    <property type="entry name" value="GH16843P"/>
    <property type="match status" value="1"/>
</dbReference>
<dbReference type="SUPFAM" id="SSF46938">
    <property type="entry name" value="CRAL/TRIO N-terminal domain"/>
    <property type="match status" value="1"/>
</dbReference>
<dbReference type="EMBL" id="CAXLJL010000778">
    <property type="protein sequence ID" value="CAL5140762.1"/>
    <property type="molecule type" value="Genomic_DNA"/>
</dbReference>
<dbReference type="InterPro" id="IPR036273">
    <property type="entry name" value="CRAL/TRIO_N_dom_sf"/>
</dbReference>
<evidence type="ECO:0000313" key="3">
    <source>
        <dbReference type="Proteomes" id="UP001497525"/>
    </source>
</evidence>
<feature type="domain" description="CRAL-TRIO" evidence="1">
    <location>
        <begin position="86"/>
        <end position="234"/>
    </location>
</feature>
<dbReference type="PROSITE" id="PS50191">
    <property type="entry name" value="CRAL_TRIO"/>
    <property type="match status" value="1"/>
</dbReference>
<dbReference type="Pfam" id="PF03765">
    <property type="entry name" value="CRAL_TRIO_N"/>
    <property type="match status" value="1"/>
</dbReference>
<evidence type="ECO:0000313" key="2">
    <source>
        <dbReference type="EMBL" id="CAL5140762.1"/>
    </source>
</evidence>
<dbReference type="GO" id="GO:0008526">
    <property type="term" value="F:phosphatidylinositol transfer activity"/>
    <property type="evidence" value="ECO:0007669"/>
    <property type="project" value="TreeGrafter"/>
</dbReference>
<dbReference type="AlphaFoldDB" id="A0AAV2TWX1"/>
<reference evidence="2" key="1">
    <citation type="submission" date="2024-06" db="EMBL/GenBank/DDBJ databases">
        <authorList>
            <person name="Liu X."/>
            <person name="Lenzi L."/>
            <person name="Haldenby T S."/>
            <person name="Uol C."/>
        </authorList>
    </citation>
    <scope>NUCLEOTIDE SEQUENCE</scope>
</reference>
<dbReference type="CDD" id="cd00170">
    <property type="entry name" value="SEC14"/>
    <property type="match status" value="1"/>
</dbReference>
<dbReference type="InterPro" id="IPR036865">
    <property type="entry name" value="CRAL-TRIO_dom_sf"/>
</dbReference>
<sequence length="343" mass="39212">MSNVPDVEESVKKLREALRDLTDPDELSQIDNQETLVRFLKSRNWDVEASEKMLRKSLAWRTDFQPELVECNVCHERPGTHTLRQIGFDEAGRPIIHASFYPANPPQRSMVHGTMEHLVYVMENAVRSMIPPVSQWVFILDCAGMTASCCNPRLAYDCAQIMSNNYPERLGLAIALKPGSVFKMVWQAIKPFLAPTTTAKVCIVNNKDQLEAVCDKYFSADTTKWLMNEYKLNRKKPVRSRYREFWTPPPTTTTKADHDPRGDKAYVKDWIRPDHPTGHLAHPNMLEYIAGTINTIVPSVELNSNSEILEDDDSKEFDDSEVEKLMASIPKEYEIPEDAEKLP</sequence>
<dbReference type="PANTHER" id="PTHR45824:SF29">
    <property type="entry name" value="GH16843P"/>
    <property type="match status" value="1"/>
</dbReference>
<gene>
    <name evidence="2" type="ORF">CDAUBV1_LOCUS16057</name>
</gene>
<dbReference type="SUPFAM" id="SSF52087">
    <property type="entry name" value="CRAL/TRIO domain"/>
    <property type="match status" value="1"/>
</dbReference>
<dbReference type="SMART" id="SM00516">
    <property type="entry name" value="SEC14"/>
    <property type="match status" value="1"/>
</dbReference>
<dbReference type="Gene3D" id="3.40.525.10">
    <property type="entry name" value="CRAL-TRIO lipid binding domain"/>
    <property type="match status" value="1"/>
</dbReference>
<accession>A0AAV2TWX1</accession>
<proteinExistence type="predicted"/>
<dbReference type="Proteomes" id="UP001497525">
    <property type="component" value="Unassembled WGS sequence"/>
</dbReference>
<protein>
    <recommendedName>
        <fullName evidence="1">CRAL-TRIO domain-containing protein</fullName>
    </recommendedName>
</protein>
<dbReference type="SMART" id="SM01100">
    <property type="entry name" value="CRAL_TRIO_N"/>
    <property type="match status" value="1"/>
</dbReference>
<comment type="caution">
    <text evidence="2">The sequence shown here is derived from an EMBL/GenBank/DDBJ whole genome shotgun (WGS) entry which is preliminary data.</text>
</comment>
<dbReference type="Pfam" id="PF00650">
    <property type="entry name" value="CRAL_TRIO"/>
    <property type="match status" value="1"/>
</dbReference>
<organism evidence="2 3">
    <name type="scientific">Calicophoron daubneyi</name>
    <name type="common">Rumen fluke</name>
    <name type="synonym">Paramphistomum daubneyi</name>
    <dbReference type="NCBI Taxonomy" id="300641"/>
    <lineage>
        <taxon>Eukaryota</taxon>
        <taxon>Metazoa</taxon>
        <taxon>Spiralia</taxon>
        <taxon>Lophotrochozoa</taxon>
        <taxon>Platyhelminthes</taxon>
        <taxon>Trematoda</taxon>
        <taxon>Digenea</taxon>
        <taxon>Plagiorchiida</taxon>
        <taxon>Pronocephalata</taxon>
        <taxon>Paramphistomoidea</taxon>
        <taxon>Paramphistomidae</taxon>
        <taxon>Calicophoron</taxon>
    </lineage>
</organism>
<dbReference type="InterPro" id="IPR052578">
    <property type="entry name" value="PI_Transfer_CRAL-TRIO"/>
</dbReference>